<organism evidence="1">
    <name type="scientific">Proteinivorax tanatarense</name>
    <dbReference type="NCBI Taxonomy" id="1260629"/>
    <lineage>
        <taxon>Bacteria</taxon>
        <taxon>Bacillati</taxon>
        <taxon>Bacillota</taxon>
        <taxon>Clostridia</taxon>
        <taxon>Eubacteriales</taxon>
        <taxon>Proteinivoracaceae</taxon>
        <taxon>Proteinivorax</taxon>
    </lineage>
</organism>
<reference evidence="1" key="1">
    <citation type="journal article" date="2013" name="Extremophiles">
        <title>Proteinivorax tanatarense gen. nov., sp. nov., an anaerobic, haloalkaliphilic, proteolytic bacterium isolated from a decaying algal bloom, and proposal of Proteinivoraceae fam. nov.</title>
        <authorList>
            <person name="Kevbrin V."/>
            <person name="Boltyanskaya Y."/>
            <person name="Zhilina T."/>
            <person name="Kolganova T."/>
            <person name="Lavrentjeva E."/>
            <person name="Kuznetsov B."/>
        </authorList>
    </citation>
    <scope>NUCLEOTIDE SEQUENCE</scope>
    <source>
        <strain evidence="1">Z-910T</strain>
    </source>
</reference>
<reference evidence="1" key="2">
    <citation type="submission" date="2024-06" db="EMBL/GenBank/DDBJ databases">
        <authorList>
            <person name="Petrova K.O."/>
            <person name="Toshchakov S.V."/>
            <person name="Boltjanskaja Y.V."/>
            <person name="Kevbrin V."/>
        </authorList>
    </citation>
    <scope>NUCLEOTIDE SEQUENCE</scope>
    <source>
        <strain evidence="1">Z-910T</strain>
    </source>
</reference>
<dbReference type="AlphaFoldDB" id="A0AAU7VM79"/>
<name>A0AAU7VM79_9FIRM</name>
<accession>A0AAU7VM79</accession>
<sequence length="170" mass="19840">MSKIILKNNKSLVLKNVLIRKLHCLNLDDLEGEIKDFKHSLKKHRVKTFGPLITKCYGPNVHKDGRITANYEIIIQAHDYLKYKSLFETRKSLNCGKCVYLRYSDEPEFMDFAFSKINMFITENNLNTVGVTYNAYVEQDHKNVVFEIFKPLAPNSSQQYFDSKLKKVLP</sequence>
<dbReference type="EMBL" id="CP158367">
    <property type="protein sequence ID" value="XBX75159.1"/>
    <property type="molecule type" value="Genomic_DNA"/>
</dbReference>
<dbReference type="RefSeq" id="WP_350343904.1">
    <property type="nucleotide sequence ID" value="NZ_CP158367.1"/>
</dbReference>
<evidence type="ECO:0008006" key="2">
    <source>
        <dbReference type="Google" id="ProtNLM"/>
    </source>
</evidence>
<protein>
    <recommendedName>
        <fullName evidence="2">GyrI-like small molecule binding domain-containing protein</fullName>
    </recommendedName>
</protein>
<evidence type="ECO:0000313" key="1">
    <source>
        <dbReference type="EMBL" id="XBX75159.1"/>
    </source>
</evidence>
<gene>
    <name evidence="1" type="ORF">PRVXT_000266</name>
</gene>
<proteinExistence type="predicted"/>